<evidence type="ECO:0000313" key="6">
    <source>
        <dbReference type="Proteomes" id="UP000738431"/>
    </source>
</evidence>
<evidence type="ECO:0000313" key="5">
    <source>
        <dbReference type="EMBL" id="WRQ86272.1"/>
    </source>
</evidence>
<evidence type="ECO:0000256" key="3">
    <source>
        <dbReference type="ARBA" id="ARBA00023163"/>
    </source>
</evidence>
<keyword evidence="6" id="KW-1185">Reference proteome</keyword>
<dbReference type="Pfam" id="PF00392">
    <property type="entry name" value="GntR"/>
    <property type="match status" value="1"/>
</dbReference>
<dbReference type="PANTHER" id="PTHR38445">
    <property type="entry name" value="HTH-TYPE TRANSCRIPTIONAL REPRESSOR YTRA"/>
    <property type="match status" value="1"/>
</dbReference>
<evidence type="ECO:0000259" key="4">
    <source>
        <dbReference type="PROSITE" id="PS50949"/>
    </source>
</evidence>
<dbReference type="RefSeq" id="WP_221031201.1">
    <property type="nucleotide sequence ID" value="NZ_CP139781.1"/>
</dbReference>
<name>A0ABZ1C4I7_9BACT</name>
<dbReference type="InterPro" id="IPR036390">
    <property type="entry name" value="WH_DNA-bd_sf"/>
</dbReference>
<proteinExistence type="predicted"/>
<evidence type="ECO:0000256" key="1">
    <source>
        <dbReference type="ARBA" id="ARBA00023015"/>
    </source>
</evidence>
<protein>
    <submittedName>
        <fullName evidence="5">GntR family transcriptional regulator</fullName>
    </submittedName>
</protein>
<dbReference type="EMBL" id="CP139781">
    <property type="protein sequence ID" value="WRQ86272.1"/>
    <property type="molecule type" value="Genomic_DNA"/>
</dbReference>
<organism evidence="5 6">
    <name type="scientific">Actomonas aquatica</name>
    <dbReference type="NCBI Taxonomy" id="2866162"/>
    <lineage>
        <taxon>Bacteria</taxon>
        <taxon>Pseudomonadati</taxon>
        <taxon>Verrucomicrobiota</taxon>
        <taxon>Opitutia</taxon>
        <taxon>Opitutales</taxon>
        <taxon>Opitutaceae</taxon>
        <taxon>Actomonas</taxon>
    </lineage>
</organism>
<keyword evidence="1" id="KW-0805">Transcription regulation</keyword>
<dbReference type="CDD" id="cd07377">
    <property type="entry name" value="WHTH_GntR"/>
    <property type="match status" value="1"/>
</dbReference>
<feature type="domain" description="HTH gntR-type" evidence="4">
    <location>
        <begin position="12"/>
        <end position="80"/>
    </location>
</feature>
<evidence type="ECO:0000256" key="2">
    <source>
        <dbReference type="ARBA" id="ARBA00023125"/>
    </source>
</evidence>
<dbReference type="InterPro" id="IPR036388">
    <property type="entry name" value="WH-like_DNA-bd_sf"/>
</dbReference>
<dbReference type="Gene3D" id="1.10.10.10">
    <property type="entry name" value="Winged helix-like DNA-binding domain superfamily/Winged helix DNA-binding domain"/>
    <property type="match status" value="1"/>
</dbReference>
<dbReference type="Proteomes" id="UP000738431">
    <property type="component" value="Chromosome"/>
</dbReference>
<keyword evidence="3" id="KW-0804">Transcription</keyword>
<gene>
    <name evidence="5" type="ORF">K1X11_015765</name>
</gene>
<accession>A0ABZ1C4I7</accession>
<dbReference type="SUPFAM" id="SSF46785">
    <property type="entry name" value="Winged helix' DNA-binding domain"/>
    <property type="match status" value="1"/>
</dbReference>
<keyword evidence="2" id="KW-0238">DNA-binding</keyword>
<dbReference type="InterPro" id="IPR000524">
    <property type="entry name" value="Tscrpt_reg_HTH_GntR"/>
</dbReference>
<sequence length="143" mass="15344">MLPFPVDLKPGLPITEQVVQAVKKAVLTGRLLPGERFPSVRQLSQALRVNPNTARKIVGQLQQEGILISTPAVGTTVAEAITGTRAEKASVLGPDLERVVIEARKTGIKLSEVEAALRKHWQRLGGEFDPTPTDTPAAKAARP</sequence>
<reference evidence="5 6" key="2">
    <citation type="submission" date="2023-12" db="EMBL/GenBank/DDBJ databases">
        <title>Description of an unclassified Opitutus bacterium of Verrucomicrobiota.</title>
        <authorList>
            <person name="Zhang D.-F."/>
        </authorList>
    </citation>
    <scope>NUCLEOTIDE SEQUENCE [LARGE SCALE GENOMIC DNA]</scope>
    <source>
        <strain evidence="5 6">WL0086</strain>
    </source>
</reference>
<dbReference type="SMART" id="SM00345">
    <property type="entry name" value="HTH_GNTR"/>
    <property type="match status" value="1"/>
</dbReference>
<dbReference type="PROSITE" id="PS50949">
    <property type="entry name" value="HTH_GNTR"/>
    <property type="match status" value="1"/>
</dbReference>
<reference evidence="5 6" key="1">
    <citation type="submission" date="2021-08" db="EMBL/GenBank/DDBJ databases">
        <authorList>
            <person name="Zhang D."/>
            <person name="Zhang A."/>
            <person name="Wang L."/>
        </authorList>
    </citation>
    <scope>NUCLEOTIDE SEQUENCE [LARGE SCALE GENOMIC DNA]</scope>
    <source>
        <strain evidence="5 6">WL0086</strain>
    </source>
</reference>
<dbReference type="PANTHER" id="PTHR38445:SF7">
    <property type="entry name" value="GNTR-FAMILY TRANSCRIPTIONAL REGULATOR"/>
    <property type="match status" value="1"/>
</dbReference>